<organism evidence="1 2">
    <name type="scientific">Pleuronectes platessa</name>
    <name type="common">European plaice</name>
    <dbReference type="NCBI Taxonomy" id="8262"/>
    <lineage>
        <taxon>Eukaryota</taxon>
        <taxon>Metazoa</taxon>
        <taxon>Chordata</taxon>
        <taxon>Craniata</taxon>
        <taxon>Vertebrata</taxon>
        <taxon>Euteleostomi</taxon>
        <taxon>Actinopterygii</taxon>
        <taxon>Neopterygii</taxon>
        <taxon>Teleostei</taxon>
        <taxon>Neoteleostei</taxon>
        <taxon>Acanthomorphata</taxon>
        <taxon>Carangaria</taxon>
        <taxon>Pleuronectiformes</taxon>
        <taxon>Pleuronectoidei</taxon>
        <taxon>Pleuronectidae</taxon>
        <taxon>Pleuronectes</taxon>
    </lineage>
</organism>
<name>A0A9N7U560_PLEPL</name>
<gene>
    <name evidence="1" type="ORF">PLEPLA_LOCUS11488</name>
</gene>
<dbReference type="AlphaFoldDB" id="A0A9N7U560"/>
<feature type="non-terminal residue" evidence="1">
    <location>
        <position position="1"/>
    </location>
</feature>
<dbReference type="Proteomes" id="UP001153269">
    <property type="component" value="Unassembled WGS sequence"/>
</dbReference>
<comment type="caution">
    <text evidence="1">The sequence shown here is derived from an EMBL/GenBank/DDBJ whole genome shotgun (WGS) entry which is preliminary data.</text>
</comment>
<keyword evidence="2" id="KW-1185">Reference proteome</keyword>
<protein>
    <submittedName>
        <fullName evidence="1">Uncharacterized protein</fullName>
    </submittedName>
</protein>
<evidence type="ECO:0000313" key="1">
    <source>
        <dbReference type="EMBL" id="CAB1423568.1"/>
    </source>
</evidence>
<reference evidence="1" key="1">
    <citation type="submission" date="2020-03" db="EMBL/GenBank/DDBJ databases">
        <authorList>
            <person name="Weist P."/>
        </authorList>
    </citation>
    <scope>NUCLEOTIDE SEQUENCE</scope>
</reference>
<accession>A0A9N7U560</accession>
<sequence>DLINPGMVTWVRGSNVEGPQTPNDPKNITDDASQHILEIYRAPLHFIDSKIPFGRPKGQGNYLRAYGAPSHHPLHISFSTHLPCALPDWMAGWQVTELTDEACSWIRARCGRTMDYNLWIVHQRSQWWIQYGGFYIMLAHRSGNDGSFVALELKYLIKFHVPQRMNPTDSSLVAAGTPCYRTDLTAERLMMADVVLAGWDPARHCRSLQNR</sequence>
<proteinExistence type="predicted"/>
<evidence type="ECO:0000313" key="2">
    <source>
        <dbReference type="Proteomes" id="UP001153269"/>
    </source>
</evidence>
<dbReference type="EMBL" id="CADEAL010000667">
    <property type="protein sequence ID" value="CAB1423568.1"/>
    <property type="molecule type" value="Genomic_DNA"/>
</dbReference>